<dbReference type="AlphaFoldDB" id="A0A0D1YCF2"/>
<feature type="compositionally biased region" description="Low complexity" evidence="1">
    <location>
        <begin position="7"/>
        <end position="20"/>
    </location>
</feature>
<evidence type="ECO:0000313" key="2">
    <source>
        <dbReference type="EMBL" id="KIW12591.1"/>
    </source>
</evidence>
<dbReference type="EMBL" id="KN847498">
    <property type="protein sequence ID" value="KIW12591.1"/>
    <property type="molecule type" value="Genomic_DNA"/>
</dbReference>
<dbReference type="STRING" id="91928.A0A0D1YCF2"/>
<sequence length="133" mass="13784">MVFEGVPSPGTDRSGSGTSGSDEKISATKIDPLASDTKANQPHDQSSRGATGTDRSIDQSRIDPLGGAGRYKHPAPHADSQGVAGRDEAIQGAKIDPLSGKENTSTTKSPGLDDEQVDASRINPLGEVREEMG</sequence>
<feature type="region of interest" description="Disordered" evidence="1">
    <location>
        <begin position="1"/>
        <end position="133"/>
    </location>
</feature>
<keyword evidence="3" id="KW-1185">Reference proteome</keyword>
<feature type="compositionally biased region" description="Polar residues" evidence="1">
    <location>
        <begin position="37"/>
        <end position="54"/>
    </location>
</feature>
<protein>
    <submittedName>
        <fullName evidence="2">Uncharacterized protein</fullName>
    </submittedName>
</protein>
<evidence type="ECO:0000313" key="3">
    <source>
        <dbReference type="Proteomes" id="UP000053328"/>
    </source>
</evidence>
<proteinExistence type="predicted"/>
<dbReference type="HOGENOM" id="CLU_2085283_0_0_1"/>
<accession>A0A0D1YCF2</accession>
<evidence type="ECO:0000256" key="1">
    <source>
        <dbReference type="SAM" id="MobiDB-lite"/>
    </source>
</evidence>
<name>A0A0D1YCF2_9EURO</name>
<reference evidence="2 3" key="1">
    <citation type="submission" date="2015-01" db="EMBL/GenBank/DDBJ databases">
        <title>The Genome Sequence of Exophiala spinifera CBS89968.</title>
        <authorList>
            <consortium name="The Broad Institute Genomics Platform"/>
            <person name="Cuomo C."/>
            <person name="de Hoog S."/>
            <person name="Gorbushina A."/>
            <person name="Stielow B."/>
            <person name="Teixiera M."/>
            <person name="Abouelleil A."/>
            <person name="Chapman S.B."/>
            <person name="Priest M."/>
            <person name="Young S.K."/>
            <person name="Wortman J."/>
            <person name="Nusbaum C."/>
            <person name="Birren B."/>
        </authorList>
    </citation>
    <scope>NUCLEOTIDE SEQUENCE [LARGE SCALE GENOMIC DNA]</scope>
    <source>
        <strain evidence="2 3">CBS 89968</strain>
    </source>
</reference>
<gene>
    <name evidence="2" type="ORF">PV08_09869</name>
</gene>
<organism evidence="2 3">
    <name type="scientific">Exophiala spinifera</name>
    <dbReference type="NCBI Taxonomy" id="91928"/>
    <lineage>
        <taxon>Eukaryota</taxon>
        <taxon>Fungi</taxon>
        <taxon>Dikarya</taxon>
        <taxon>Ascomycota</taxon>
        <taxon>Pezizomycotina</taxon>
        <taxon>Eurotiomycetes</taxon>
        <taxon>Chaetothyriomycetidae</taxon>
        <taxon>Chaetothyriales</taxon>
        <taxon>Herpotrichiellaceae</taxon>
        <taxon>Exophiala</taxon>
    </lineage>
</organism>
<dbReference type="VEuPathDB" id="FungiDB:PV08_09869"/>
<dbReference type="GeneID" id="27336952"/>
<dbReference type="Proteomes" id="UP000053328">
    <property type="component" value="Unassembled WGS sequence"/>
</dbReference>
<dbReference type="RefSeq" id="XP_016232807.1">
    <property type="nucleotide sequence ID" value="XM_016384184.1"/>
</dbReference>
<dbReference type="OrthoDB" id="5273701at2759"/>